<protein>
    <submittedName>
        <fullName evidence="2">Uncharacterized protein</fullName>
    </submittedName>
</protein>
<feature type="region of interest" description="Disordered" evidence="1">
    <location>
        <begin position="1"/>
        <end position="21"/>
    </location>
</feature>
<evidence type="ECO:0000256" key="1">
    <source>
        <dbReference type="SAM" id="MobiDB-lite"/>
    </source>
</evidence>
<dbReference type="Proteomes" id="UP001420932">
    <property type="component" value="Unassembled WGS sequence"/>
</dbReference>
<dbReference type="GO" id="GO:0017053">
    <property type="term" value="C:transcription repressor complex"/>
    <property type="evidence" value="ECO:0007669"/>
    <property type="project" value="InterPro"/>
</dbReference>
<dbReference type="AlphaFoldDB" id="A0AAP0KZ58"/>
<dbReference type="PANTHER" id="PTHR21689:SF2">
    <property type="entry name" value="PROTEIN LIN-9 HOMOLOG"/>
    <property type="match status" value="1"/>
</dbReference>
<proteinExistence type="predicted"/>
<dbReference type="GO" id="GO:0006357">
    <property type="term" value="P:regulation of transcription by RNA polymerase II"/>
    <property type="evidence" value="ECO:0007669"/>
    <property type="project" value="TreeGrafter"/>
</dbReference>
<sequence length="307" mass="32776">MAPPDSTNSWSLEPNAAVDASNPKANDACGLDELQIPSELISSCVATLFMIQHDFQNINNDHLDDVREACSGTEEGLDASSAEKELKLNCPFVDESTALEALYTLADVSMQLAPAATVESESSAQNKEEKFISNAIEKSKGAEAVSANHQKDAMSSLKEGDDDAFLRVGESLESVHNQNSVTDFGIVGARCLSSQDSVHGSVAQPDSTNSWKLEPNAAVDASNPKANDACGLGELQIPSELISSCVATLFMIQTCTERQYPPADVAQILDSTVKSMQPCCTQNVPIYSEIQMCMGLIKNQILALIPS</sequence>
<evidence type="ECO:0000313" key="3">
    <source>
        <dbReference type="Proteomes" id="UP001420932"/>
    </source>
</evidence>
<dbReference type="EMBL" id="JBBNAF010000003">
    <property type="protein sequence ID" value="KAK9161502.1"/>
    <property type="molecule type" value="Genomic_DNA"/>
</dbReference>
<evidence type="ECO:0000313" key="2">
    <source>
        <dbReference type="EMBL" id="KAK9161502.1"/>
    </source>
</evidence>
<dbReference type="GO" id="GO:0006351">
    <property type="term" value="P:DNA-templated transcription"/>
    <property type="evidence" value="ECO:0007669"/>
    <property type="project" value="InterPro"/>
</dbReference>
<dbReference type="GO" id="GO:0003677">
    <property type="term" value="F:DNA binding"/>
    <property type="evidence" value="ECO:0007669"/>
    <property type="project" value="TreeGrafter"/>
</dbReference>
<dbReference type="InterPro" id="IPR010561">
    <property type="entry name" value="LIN-9/ALY1"/>
</dbReference>
<reference evidence="2 3" key="1">
    <citation type="submission" date="2024-01" db="EMBL/GenBank/DDBJ databases">
        <title>Genome assemblies of Stephania.</title>
        <authorList>
            <person name="Yang L."/>
        </authorList>
    </citation>
    <scope>NUCLEOTIDE SEQUENCE [LARGE SCALE GENOMIC DNA]</scope>
    <source>
        <strain evidence="2">YNDBR</strain>
        <tissue evidence="2">Leaf</tissue>
    </source>
</reference>
<comment type="caution">
    <text evidence="2">The sequence shown here is derived from an EMBL/GenBank/DDBJ whole genome shotgun (WGS) entry which is preliminary data.</text>
</comment>
<organism evidence="2 3">
    <name type="scientific">Stephania yunnanensis</name>
    <dbReference type="NCBI Taxonomy" id="152371"/>
    <lineage>
        <taxon>Eukaryota</taxon>
        <taxon>Viridiplantae</taxon>
        <taxon>Streptophyta</taxon>
        <taxon>Embryophyta</taxon>
        <taxon>Tracheophyta</taxon>
        <taxon>Spermatophyta</taxon>
        <taxon>Magnoliopsida</taxon>
        <taxon>Ranunculales</taxon>
        <taxon>Menispermaceae</taxon>
        <taxon>Menispermoideae</taxon>
        <taxon>Cissampelideae</taxon>
        <taxon>Stephania</taxon>
    </lineage>
</organism>
<dbReference type="GO" id="GO:0051726">
    <property type="term" value="P:regulation of cell cycle"/>
    <property type="evidence" value="ECO:0007669"/>
    <property type="project" value="TreeGrafter"/>
</dbReference>
<dbReference type="PANTHER" id="PTHR21689">
    <property type="entry name" value="LIN-9"/>
    <property type="match status" value="1"/>
</dbReference>
<keyword evidence="3" id="KW-1185">Reference proteome</keyword>
<accession>A0AAP0KZ58</accession>
<dbReference type="GO" id="GO:0005654">
    <property type="term" value="C:nucleoplasm"/>
    <property type="evidence" value="ECO:0007669"/>
    <property type="project" value="TreeGrafter"/>
</dbReference>
<name>A0AAP0KZ58_9MAGN</name>
<gene>
    <name evidence="2" type="ORF">Syun_007843</name>
</gene>
<feature type="compositionally biased region" description="Polar residues" evidence="1">
    <location>
        <begin position="1"/>
        <end position="12"/>
    </location>
</feature>